<sequence length="117" mass="12483">MDIAPGTNGPRSFMSSYVSPSSHQADLTLSASQLLDCITCDGLIQYQPLPLRSAMRSTAARPERGSGSKPHNNAQIRPATPTSSCKLPPETSPSVRNECTQTSDEALSLTAAHKWQA</sequence>
<evidence type="ECO:0000313" key="2">
    <source>
        <dbReference type="EMBL" id="KAF2809946.1"/>
    </source>
</evidence>
<dbReference type="RefSeq" id="XP_033576910.1">
    <property type="nucleotide sequence ID" value="XM_033719879.1"/>
</dbReference>
<feature type="region of interest" description="Disordered" evidence="1">
    <location>
        <begin position="1"/>
        <end position="22"/>
    </location>
</feature>
<keyword evidence="3" id="KW-1185">Reference proteome</keyword>
<dbReference type="AlphaFoldDB" id="A0A6A6YM40"/>
<dbReference type="Proteomes" id="UP000504636">
    <property type="component" value="Unplaced"/>
</dbReference>
<name>A0A6A6YM40_9PEZI</name>
<feature type="region of interest" description="Disordered" evidence="1">
    <location>
        <begin position="54"/>
        <end position="103"/>
    </location>
</feature>
<evidence type="ECO:0000313" key="4">
    <source>
        <dbReference type="RefSeq" id="XP_033576910.1"/>
    </source>
</evidence>
<proteinExistence type="predicted"/>
<feature type="compositionally biased region" description="Polar residues" evidence="1">
    <location>
        <begin position="69"/>
        <end position="85"/>
    </location>
</feature>
<dbReference type="EMBL" id="MU003700">
    <property type="protein sequence ID" value="KAF2809946.1"/>
    <property type="molecule type" value="Genomic_DNA"/>
</dbReference>
<evidence type="ECO:0000256" key="1">
    <source>
        <dbReference type="SAM" id="MobiDB-lite"/>
    </source>
</evidence>
<protein>
    <submittedName>
        <fullName evidence="2 4">Uncharacterized protein</fullName>
    </submittedName>
</protein>
<evidence type="ECO:0000313" key="3">
    <source>
        <dbReference type="Proteomes" id="UP000504636"/>
    </source>
</evidence>
<feature type="compositionally biased region" description="Polar residues" evidence="1">
    <location>
        <begin position="92"/>
        <end position="103"/>
    </location>
</feature>
<gene>
    <name evidence="2 4" type="ORF">BDZ99DRAFT_462580</name>
</gene>
<accession>A0A6A6YM40</accession>
<dbReference type="GeneID" id="54460772"/>
<organism evidence="2">
    <name type="scientific">Mytilinidion resinicola</name>
    <dbReference type="NCBI Taxonomy" id="574789"/>
    <lineage>
        <taxon>Eukaryota</taxon>
        <taxon>Fungi</taxon>
        <taxon>Dikarya</taxon>
        <taxon>Ascomycota</taxon>
        <taxon>Pezizomycotina</taxon>
        <taxon>Dothideomycetes</taxon>
        <taxon>Pleosporomycetidae</taxon>
        <taxon>Mytilinidiales</taxon>
        <taxon>Mytilinidiaceae</taxon>
        <taxon>Mytilinidion</taxon>
    </lineage>
</organism>
<reference evidence="2 4" key="1">
    <citation type="journal article" date="2020" name="Stud. Mycol.">
        <title>101 Dothideomycetes genomes: a test case for predicting lifestyles and emergence of pathogens.</title>
        <authorList>
            <person name="Haridas S."/>
            <person name="Albert R."/>
            <person name="Binder M."/>
            <person name="Bloem J."/>
            <person name="Labutti K."/>
            <person name="Salamov A."/>
            <person name="Andreopoulos B."/>
            <person name="Baker S."/>
            <person name="Barry K."/>
            <person name="Bills G."/>
            <person name="Bluhm B."/>
            <person name="Cannon C."/>
            <person name="Castanera R."/>
            <person name="Culley D."/>
            <person name="Daum C."/>
            <person name="Ezra D."/>
            <person name="Gonzalez J."/>
            <person name="Henrissat B."/>
            <person name="Kuo A."/>
            <person name="Liang C."/>
            <person name="Lipzen A."/>
            <person name="Lutzoni F."/>
            <person name="Magnuson J."/>
            <person name="Mondo S."/>
            <person name="Nolan M."/>
            <person name="Ohm R."/>
            <person name="Pangilinan J."/>
            <person name="Park H.-J."/>
            <person name="Ramirez L."/>
            <person name="Alfaro M."/>
            <person name="Sun H."/>
            <person name="Tritt A."/>
            <person name="Yoshinaga Y."/>
            <person name="Zwiers L.-H."/>
            <person name="Turgeon B."/>
            <person name="Goodwin S."/>
            <person name="Spatafora J."/>
            <person name="Crous P."/>
            <person name="Grigoriev I."/>
        </authorList>
    </citation>
    <scope>NUCLEOTIDE SEQUENCE</scope>
    <source>
        <strain evidence="2 4">CBS 304.34</strain>
    </source>
</reference>
<reference evidence="4" key="2">
    <citation type="submission" date="2020-04" db="EMBL/GenBank/DDBJ databases">
        <authorList>
            <consortium name="NCBI Genome Project"/>
        </authorList>
    </citation>
    <scope>NUCLEOTIDE SEQUENCE</scope>
    <source>
        <strain evidence="4">CBS 304.34</strain>
    </source>
</reference>
<reference evidence="4" key="3">
    <citation type="submission" date="2025-04" db="UniProtKB">
        <authorList>
            <consortium name="RefSeq"/>
        </authorList>
    </citation>
    <scope>IDENTIFICATION</scope>
    <source>
        <strain evidence="4">CBS 304.34</strain>
    </source>
</reference>
<feature type="compositionally biased region" description="Polar residues" evidence="1">
    <location>
        <begin position="9"/>
        <end position="22"/>
    </location>
</feature>